<gene>
    <name evidence="2" type="ORF">AMORRO_LOCUS1783</name>
</gene>
<dbReference type="GO" id="GO:0004045">
    <property type="term" value="F:peptidyl-tRNA hydrolase activity"/>
    <property type="evidence" value="ECO:0007669"/>
    <property type="project" value="TreeGrafter"/>
</dbReference>
<evidence type="ECO:0000313" key="3">
    <source>
        <dbReference type="Proteomes" id="UP000789342"/>
    </source>
</evidence>
<protein>
    <submittedName>
        <fullName evidence="2">2305_t:CDS:1</fullName>
    </submittedName>
</protein>
<dbReference type="PANTHER" id="PTHR11075">
    <property type="entry name" value="PEPTIDE CHAIN RELEASE FACTOR"/>
    <property type="match status" value="1"/>
</dbReference>
<dbReference type="EMBL" id="CAJVPV010000688">
    <property type="protein sequence ID" value="CAG8469392.1"/>
    <property type="molecule type" value="Genomic_DNA"/>
</dbReference>
<keyword evidence="3" id="KW-1185">Reference proteome</keyword>
<reference evidence="2" key="1">
    <citation type="submission" date="2021-06" db="EMBL/GenBank/DDBJ databases">
        <authorList>
            <person name="Kallberg Y."/>
            <person name="Tangrot J."/>
            <person name="Rosling A."/>
        </authorList>
    </citation>
    <scope>NUCLEOTIDE SEQUENCE</scope>
    <source>
        <strain evidence="2">CL551</strain>
    </source>
</reference>
<dbReference type="Gene3D" id="3.30.160.20">
    <property type="match status" value="1"/>
</dbReference>
<dbReference type="InterPro" id="IPR052104">
    <property type="entry name" value="Mito_Release_Factor_mL62"/>
</dbReference>
<evidence type="ECO:0000259" key="1">
    <source>
        <dbReference type="Pfam" id="PF00472"/>
    </source>
</evidence>
<dbReference type="SUPFAM" id="SSF110916">
    <property type="entry name" value="Peptidyl-tRNA hydrolase domain-like"/>
    <property type="match status" value="1"/>
</dbReference>
<organism evidence="2 3">
    <name type="scientific">Acaulospora morrowiae</name>
    <dbReference type="NCBI Taxonomy" id="94023"/>
    <lineage>
        <taxon>Eukaryota</taxon>
        <taxon>Fungi</taxon>
        <taxon>Fungi incertae sedis</taxon>
        <taxon>Mucoromycota</taxon>
        <taxon>Glomeromycotina</taxon>
        <taxon>Glomeromycetes</taxon>
        <taxon>Diversisporales</taxon>
        <taxon>Acaulosporaceae</taxon>
        <taxon>Acaulospora</taxon>
    </lineage>
</organism>
<sequence>MSLFQSRKCLTVINVVSPLYKHLGISFINLSRRPISSLDTPQDVERAKRWLKKFTKDSIPRDSLDMSFARSSGPGGQNFFSQIVNTKVDLRFNLGQAHWIPEYARKQLAIQKSNKINKKNELIITSDKTRSQVKNIEDCIEKLYESIVEAAQVPEGPSEETLQRIEKL</sequence>
<dbReference type="Proteomes" id="UP000789342">
    <property type="component" value="Unassembled WGS sequence"/>
</dbReference>
<name>A0A9N8Z6P6_9GLOM</name>
<dbReference type="Pfam" id="PF00472">
    <property type="entry name" value="RF-1"/>
    <property type="match status" value="1"/>
</dbReference>
<proteinExistence type="predicted"/>
<dbReference type="InterPro" id="IPR000352">
    <property type="entry name" value="Pep_chain_release_fac_I"/>
</dbReference>
<comment type="caution">
    <text evidence="2">The sequence shown here is derived from an EMBL/GenBank/DDBJ whole genome shotgun (WGS) entry which is preliminary data.</text>
</comment>
<dbReference type="GO" id="GO:0070126">
    <property type="term" value="P:mitochondrial translational termination"/>
    <property type="evidence" value="ECO:0007669"/>
    <property type="project" value="TreeGrafter"/>
</dbReference>
<dbReference type="GO" id="GO:0005762">
    <property type="term" value="C:mitochondrial large ribosomal subunit"/>
    <property type="evidence" value="ECO:0007669"/>
    <property type="project" value="TreeGrafter"/>
</dbReference>
<accession>A0A9N8Z6P6</accession>
<dbReference type="PANTHER" id="PTHR11075:SF54">
    <property type="entry name" value="LARGE RIBOSOMAL SUBUNIT PROTEIN ML62"/>
    <property type="match status" value="1"/>
</dbReference>
<feature type="domain" description="Prokaryotic-type class I peptide chain release factors" evidence="1">
    <location>
        <begin position="58"/>
        <end position="164"/>
    </location>
</feature>
<dbReference type="AlphaFoldDB" id="A0A9N8Z6P6"/>
<evidence type="ECO:0000313" key="2">
    <source>
        <dbReference type="EMBL" id="CAG8469392.1"/>
    </source>
</evidence>
<dbReference type="GO" id="GO:0016150">
    <property type="term" value="F:translation release factor activity, codon nonspecific"/>
    <property type="evidence" value="ECO:0007669"/>
    <property type="project" value="TreeGrafter"/>
</dbReference>
<dbReference type="OrthoDB" id="270639at2759"/>